<evidence type="ECO:0000313" key="6">
    <source>
        <dbReference type="EMBL" id="BBA57839.1"/>
    </source>
</evidence>
<gene>
    <name evidence="6" type="primary">P3</name>
</gene>
<dbReference type="EMBL" id="LC217994">
    <property type="protein sequence ID" value="BBA57839.1"/>
    <property type="molecule type" value="Genomic_RNA"/>
</dbReference>
<accession>A0A292GC01</accession>
<organism evidence="6">
    <name type="scientific">Cucurbit aphid-borne yellows virus</name>
    <dbReference type="NCBI Taxonomy" id="91753"/>
    <lineage>
        <taxon>Viruses</taxon>
        <taxon>Riboviria</taxon>
        <taxon>Orthornavirae</taxon>
        <taxon>Pisuviricota</taxon>
        <taxon>Pisoniviricetes</taxon>
        <taxon>Sobelivirales</taxon>
        <taxon>Solemoviridae</taxon>
        <taxon>Polerovirus</taxon>
        <taxon>Polerovirus CABYV</taxon>
    </lineage>
</organism>
<feature type="region of interest" description="Disordered" evidence="4">
    <location>
        <begin position="1"/>
        <end position="65"/>
    </location>
</feature>
<dbReference type="Pfam" id="PF00894">
    <property type="entry name" value="Luteo_coat"/>
    <property type="match status" value="1"/>
</dbReference>
<proteinExistence type="predicted"/>
<evidence type="ECO:0000256" key="1">
    <source>
        <dbReference type="ARBA" id="ARBA00004328"/>
    </source>
</evidence>
<dbReference type="EMBL" id="LC516688">
    <property type="protein sequence ID" value="BBU33553.1"/>
    <property type="molecule type" value="Genomic_RNA"/>
</dbReference>
<keyword evidence="2 6" id="KW-0167">Capsid protein</keyword>
<sequence length="205" mass="22437">MNTGGVNVSRAVRRRNRRRARRQSRAARTQPMVVVQAPRPARGRGGRRRRNRNARRGSMGRRSGGAMQAFVFSKDSILGNGSGVIKFGPNLSESPAFSTGLLAAFHQYKIVMVKIEFISEASSTDRGSIAYEIDPTCKLASVESTLRKFGVTSSGVAVLRAGQINGQEWKSSKEEQFYIAYKGNGSAVTAGSFRITMNAMFQNPK</sequence>
<name>A0A292GC01_9VIRU</name>
<dbReference type="PRINTS" id="PR00915">
    <property type="entry name" value="LUTEOGP1COAT"/>
</dbReference>
<feature type="compositionally biased region" description="Basic residues" evidence="4">
    <location>
        <begin position="11"/>
        <end position="25"/>
    </location>
</feature>
<dbReference type="InterPro" id="IPR001517">
    <property type="entry name" value="Luteo_coat"/>
</dbReference>
<reference evidence="7" key="2">
    <citation type="submission" date="2020-01" db="EMBL/GenBank/DDBJ databases">
        <title>Genome sequence of the recombinant isolate of Cucurbit aphid-borne yellows virus.</title>
        <authorList>
            <person name="Nagata T."/>
        </authorList>
    </citation>
    <scope>NUCLEOTIDE SEQUENCE</scope>
    <source>
        <strain evidence="7">M1</strain>
    </source>
</reference>
<evidence type="ECO:0000256" key="4">
    <source>
        <dbReference type="SAM" id="MobiDB-lite"/>
    </source>
</evidence>
<keyword evidence="3" id="KW-0946">Virion</keyword>
<reference evidence="6" key="1">
    <citation type="submission" date="2017-02" db="EMBL/GenBank/DDBJ databases">
        <title>CABYV Brazil variant is an interspecific recombinant.</title>
        <authorList>
            <person name="Costa T.M."/>
            <person name="Blawid R."/>
            <person name="Nagata T."/>
        </authorList>
    </citation>
    <scope>NUCLEOTIDE SEQUENCE</scope>
    <source>
        <strain evidence="6">JMB1</strain>
        <strain evidence="5">M3</strain>
    </source>
</reference>
<protein>
    <submittedName>
        <fullName evidence="6">Coat protein</fullName>
    </submittedName>
</protein>
<dbReference type="GO" id="GO:0005198">
    <property type="term" value="F:structural molecule activity"/>
    <property type="evidence" value="ECO:0007669"/>
    <property type="project" value="InterPro"/>
</dbReference>
<evidence type="ECO:0000256" key="3">
    <source>
        <dbReference type="ARBA" id="ARBA00022844"/>
    </source>
</evidence>
<dbReference type="EMBL" id="LC217993">
    <property type="protein sequence ID" value="BBA57833.1"/>
    <property type="molecule type" value="Genomic_RNA"/>
</dbReference>
<comment type="subcellular location">
    <subcellularLocation>
        <location evidence="1">Virion</location>
    </subcellularLocation>
</comment>
<evidence type="ECO:0000313" key="5">
    <source>
        <dbReference type="EMBL" id="BBA57833.1"/>
    </source>
</evidence>
<dbReference type="GO" id="GO:0019028">
    <property type="term" value="C:viral capsid"/>
    <property type="evidence" value="ECO:0007669"/>
    <property type="project" value="UniProtKB-KW"/>
</dbReference>
<evidence type="ECO:0000256" key="2">
    <source>
        <dbReference type="ARBA" id="ARBA00022561"/>
    </source>
</evidence>
<feature type="compositionally biased region" description="Basic residues" evidence="4">
    <location>
        <begin position="41"/>
        <end position="59"/>
    </location>
</feature>
<evidence type="ECO:0000313" key="7">
    <source>
        <dbReference type="EMBL" id="BBU33553.1"/>
    </source>
</evidence>